<name>A0AAV4XR39_CAEEX</name>
<evidence type="ECO:0000313" key="3">
    <source>
        <dbReference type="Proteomes" id="UP001054945"/>
    </source>
</evidence>
<dbReference type="EMBL" id="BPLR01018187">
    <property type="protein sequence ID" value="GIY97600.1"/>
    <property type="molecule type" value="Genomic_DNA"/>
</dbReference>
<organism evidence="2 3">
    <name type="scientific">Caerostris extrusa</name>
    <name type="common">Bark spider</name>
    <name type="synonym">Caerostris bankana</name>
    <dbReference type="NCBI Taxonomy" id="172846"/>
    <lineage>
        <taxon>Eukaryota</taxon>
        <taxon>Metazoa</taxon>
        <taxon>Ecdysozoa</taxon>
        <taxon>Arthropoda</taxon>
        <taxon>Chelicerata</taxon>
        <taxon>Arachnida</taxon>
        <taxon>Araneae</taxon>
        <taxon>Araneomorphae</taxon>
        <taxon>Entelegynae</taxon>
        <taxon>Araneoidea</taxon>
        <taxon>Araneidae</taxon>
        <taxon>Caerostris</taxon>
    </lineage>
</organism>
<proteinExistence type="predicted"/>
<feature type="region of interest" description="Disordered" evidence="1">
    <location>
        <begin position="1"/>
        <end position="98"/>
    </location>
</feature>
<feature type="compositionally biased region" description="Basic and acidic residues" evidence="1">
    <location>
        <begin position="7"/>
        <end position="23"/>
    </location>
</feature>
<protein>
    <submittedName>
        <fullName evidence="2">Outer dense fiber protein 3</fullName>
    </submittedName>
</protein>
<evidence type="ECO:0000313" key="2">
    <source>
        <dbReference type="EMBL" id="GIY97600.1"/>
    </source>
</evidence>
<dbReference type="Proteomes" id="UP001054945">
    <property type="component" value="Unassembled WGS sequence"/>
</dbReference>
<reference evidence="2 3" key="1">
    <citation type="submission" date="2021-06" db="EMBL/GenBank/DDBJ databases">
        <title>Caerostris extrusa draft genome.</title>
        <authorList>
            <person name="Kono N."/>
            <person name="Arakawa K."/>
        </authorList>
    </citation>
    <scope>NUCLEOTIDE SEQUENCE [LARGE SCALE GENOMIC DNA]</scope>
</reference>
<evidence type="ECO:0000256" key="1">
    <source>
        <dbReference type="SAM" id="MobiDB-lite"/>
    </source>
</evidence>
<keyword evidence="3" id="KW-1185">Reference proteome</keyword>
<gene>
    <name evidence="2" type="primary">odf3_2</name>
    <name evidence="2" type="ORF">CEXT_795321</name>
</gene>
<comment type="caution">
    <text evidence="2">The sequence shown here is derived from an EMBL/GenBank/DDBJ whole genome shotgun (WGS) entry which is preliminary data.</text>
</comment>
<accession>A0AAV4XR39</accession>
<dbReference type="AlphaFoldDB" id="A0AAV4XR39"/>
<sequence length="276" mass="31100">MKKTPSKMKEQRRTEWTKKKENVENQAEMNADAKSEKEENADSQREMDEHIKAINEDFKSRKSDLEGDLTKKEKAGHTKTIDEDKRSRKDDLKKPGNRNYLSYHIYQGEWRPTRALRAVGAAHVGPGPTAVSLPPTIGDHDHDPRRMKAPAYVIGLKDSHVYYPCAPGSEKYDTRLMTNKGRDECHAPKIGEKLAGLSTFMPPGPLCIPQGRKRWCCLQERPCCPGPEAYQLPSSNTVKQKPPSYSMGIRPMSETIGPASPGPASNELHLVRELFH</sequence>
<feature type="compositionally biased region" description="Basic and acidic residues" evidence="1">
    <location>
        <begin position="31"/>
        <end position="94"/>
    </location>
</feature>